<organism evidence="2 3">
    <name type="scientific">Marasmiellus scandens</name>
    <dbReference type="NCBI Taxonomy" id="2682957"/>
    <lineage>
        <taxon>Eukaryota</taxon>
        <taxon>Fungi</taxon>
        <taxon>Dikarya</taxon>
        <taxon>Basidiomycota</taxon>
        <taxon>Agaricomycotina</taxon>
        <taxon>Agaricomycetes</taxon>
        <taxon>Agaricomycetidae</taxon>
        <taxon>Agaricales</taxon>
        <taxon>Marasmiineae</taxon>
        <taxon>Omphalotaceae</taxon>
        <taxon>Marasmiellus</taxon>
    </lineage>
</organism>
<dbReference type="EMBL" id="JBANRG010000063">
    <property type="protein sequence ID" value="KAK7441374.1"/>
    <property type="molecule type" value="Genomic_DNA"/>
</dbReference>
<evidence type="ECO:0000256" key="1">
    <source>
        <dbReference type="SAM" id="MobiDB-lite"/>
    </source>
</evidence>
<reference evidence="2 3" key="1">
    <citation type="submission" date="2024-01" db="EMBL/GenBank/DDBJ databases">
        <title>A draft genome for the cacao thread blight pathogen Marasmiellus scandens.</title>
        <authorList>
            <person name="Baruah I.K."/>
            <person name="Leung J."/>
            <person name="Bukari Y."/>
            <person name="Amoako-Attah I."/>
            <person name="Meinhardt L.W."/>
            <person name="Bailey B.A."/>
            <person name="Cohen S.P."/>
        </authorList>
    </citation>
    <scope>NUCLEOTIDE SEQUENCE [LARGE SCALE GENOMIC DNA]</scope>
    <source>
        <strain evidence="2 3">GH-19</strain>
    </source>
</reference>
<protein>
    <submittedName>
        <fullName evidence="2">Uncharacterized protein</fullName>
    </submittedName>
</protein>
<name>A0ABR1IXU1_9AGAR</name>
<dbReference type="Proteomes" id="UP001498398">
    <property type="component" value="Unassembled WGS sequence"/>
</dbReference>
<sequence>MGKGRPPHRLVPPQQQKKRGNPGYFAGEPLRLLERYLPEYTSTFSNRDQFWAKFRAEWLLEYPSLQTNEEKAAAAHVIAKYNLDHAGRKKKGGKKEGAVEKEGVVEKDVPINPPAATVAAPNYPPVPYPPVTDASVVVLMSPLPGAGSSQTIDEGRDKVHVSERTEEENALVARAASKAKLDSWFANHANKEKTVNQSDVKEILKNLNAASTASAPRLLPDHKYY</sequence>
<evidence type="ECO:0000313" key="3">
    <source>
        <dbReference type="Proteomes" id="UP001498398"/>
    </source>
</evidence>
<accession>A0ABR1IXU1</accession>
<comment type="caution">
    <text evidence="2">The sequence shown here is derived from an EMBL/GenBank/DDBJ whole genome shotgun (WGS) entry which is preliminary data.</text>
</comment>
<proteinExistence type="predicted"/>
<evidence type="ECO:0000313" key="2">
    <source>
        <dbReference type="EMBL" id="KAK7441374.1"/>
    </source>
</evidence>
<gene>
    <name evidence="2" type="ORF">VKT23_016621</name>
</gene>
<keyword evidence="3" id="KW-1185">Reference proteome</keyword>
<feature type="region of interest" description="Disordered" evidence="1">
    <location>
        <begin position="1"/>
        <end position="24"/>
    </location>
</feature>